<evidence type="ECO:0000256" key="5">
    <source>
        <dbReference type="ARBA" id="ARBA00023157"/>
    </source>
</evidence>
<dbReference type="PROSITE" id="PS51324">
    <property type="entry name" value="ERV_ALR"/>
    <property type="match status" value="1"/>
</dbReference>
<dbReference type="Proteomes" id="UP000644660">
    <property type="component" value="Unassembled WGS sequence"/>
</dbReference>
<dbReference type="GO" id="GO:0005739">
    <property type="term" value="C:mitochondrion"/>
    <property type="evidence" value="ECO:0007669"/>
    <property type="project" value="TreeGrafter"/>
</dbReference>
<evidence type="ECO:0000256" key="3">
    <source>
        <dbReference type="ARBA" id="ARBA00022827"/>
    </source>
</evidence>
<dbReference type="GO" id="GO:0016971">
    <property type="term" value="F:flavin-dependent sulfhydryl oxidase activity"/>
    <property type="evidence" value="ECO:0007669"/>
    <property type="project" value="InterPro"/>
</dbReference>
<sequence>MLIRNRRKFVSVFLTCLAIFVVYILFNDIELAFVSKGVIRKKELDNNLISQVASVDVDDTRGASVERVASVGSRNNGKIDEMLRVPGSIMPSMPDQDAKKELGNASWKYFHTLLARFPDEPTVAEREKLGNFIQLYAELYPCGECSYHFVKMLQKFPVQTSSRKAAALWGCDIHNKVNAYLKKDIYDCSNILEDYDCGCGDGPTGENQLI</sequence>
<evidence type="ECO:0000256" key="6">
    <source>
        <dbReference type="RuleBase" id="RU371123"/>
    </source>
</evidence>
<gene>
    <name evidence="8" type="ORF">KABA2_02S15972</name>
</gene>
<dbReference type="Pfam" id="PF04777">
    <property type="entry name" value="Evr1_Alr"/>
    <property type="match status" value="1"/>
</dbReference>
<dbReference type="InterPro" id="IPR039799">
    <property type="entry name" value="ALR/ERV"/>
</dbReference>
<keyword evidence="9" id="KW-1185">Reference proteome</keyword>
<dbReference type="PANTHER" id="PTHR12645:SF1">
    <property type="entry name" value="FAD-LINKED SULFHYDRYL OXIDASE ERV2"/>
    <property type="match status" value="1"/>
</dbReference>
<keyword evidence="3 6" id="KW-0274">FAD</keyword>
<dbReference type="GeneID" id="64856444"/>
<dbReference type="AlphaFoldDB" id="A0A8H2VDH3"/>
<dbReference type="PANTHER" id="PTHR12645">
    <property type="entry name" value="ALR/ERV"/>
    <property type="match status" value="1"/>
</dbReference>
<feature type="domain" description="ERV/ALR sulfhydryl oxidase" evidence="7">
    <location>
        <begin position="92"/>
        <end position="195"/>
    </location>
</feature>
<feature type="transmembrane region" description="Helical" evidence="6">
    <location>
        <begin position="9"/>
        <end position="26"/>
    </location>
</feature>
<comment type="catalytic activity">
    <reaction evidence="6">
        <text>2 R'C(R)SH + O2 = R'C(R)S-S(R)CR' + H2O2</text>
        <dbReference type="Rhea" id="RHEA:17357"/>
        <dbReference type="ChEBI" id="CHEBI:15379"/>
        <dbReference type="ChEBI" id="CHEBI:16240"/>
        <dbReference type="ChEBI" id="CHEBI:16520"/>
        <dbReference type="ChEBI" id="CHEBI:17412"/>
        <dbReference type="EC" id="1.8.3.2"/>
    </reaction>
</comment>
<evidence type="ECO:0000313" key="9">
    <source>
        <dbReference type="Proteomes" id="UP000644660"/>
    </source>
</evidence>
<keyword evidence="6" id="KW-1133">Transmembrane helix</keyword>
<reference evidence="8 9" key="1">
    <citation type="submission" date="2020-05" db="EMBL/GenBank/DDBJ databases">
        <authorList>
            <person name="Casaregola S."/>
            <person name="Devillers H."/>
            <person name="Grondin C."/>
        </authorList>
    </citation>
    <scope>NUCLEOTIDE SEQUENCE [LARGE SCALE GENOMIC DNA]</scope>
    <source>
        <strain evidence="8 9">CLIB 1767</strain>
    </source>
</reference>
<evidence type="ECO:0000259" key="7">
    <source>
        <dbReference type="PROSITE" id="PS51324"/>
    </source>
</evidence>
<dbReference type="OrthoDB" id="59470at2759"/>
<dbReference type="InterPro" id="IPR017905">
    <property type="entry name" value="ERV/ALR_sulphydryl_oxidase"/>
</dbReference>
<keyword evidence="6" id="KW-0812">Transmembrane</keyword>
<keyword evidence="6" id="KW-0472">Membrane</keyword>
<dbReference type="EMBL" id="CAEFZW010000002">
    <property type="protein sequence ID" value="CAB4253288.1"/>
    <property type="molecule type" value="Genomic_DNA"/>
</dbReference>
<evidence type="ECO:0000256" key="2">
    <source>
        <dbReference type="ARBA" id="ARBA00022630"/>
    </source>
</evidence>
<accession>A0A8H2VDH3</accession>
<dbReference type="RefSeq" id="XP_041405326.1">
    <property type="nucleotide sequence ID" value="XM_041549392.1"/>
</dbReference>
<evidence type="ECO:0000313" key="8">
    <source>
        <dbReference type="EMBL" id="CAB4253288.1"/>
    </source>
</evidence>
<evidence type="ECO:0000256" key="1">
    <source>
        <dbReference type="ARBA" id="ARBA00001974"/>
    </source>
</evidence>
<name>A0A8H2VDH3_9SACH</name>
<dbReference type="GO" id="GO:0050660">
    <property type="term" value="F:flavin adenine dinucleotide binding"/>
    <property type="evidence" value="ECO:0007669"/>
    <property type="project" value="TreeGrafter"/>
</dbReference>
<comment type="caution">
    <text evidence="8">The sequence shown here is derived from an EMBL/GenBank/DDBJ whole genome shotgun (WGS) entry which is preliminary data.</text>
</comment>
<dbReference type="Gene3D" id="1.20.120.310">
    <property type="entry name" value="ERV/ALR sulfhydryl oxidase domain"/>
    <property type="match status" value="1"/>
</dbReference>
<dbReference type="SUPFAM" id="SSF69000">
    <property type="entry name" value="FAD-dependent thiol oxidase"/>
    <property type="match status" value="1"/>
</dbReference>
<keyword evidence="5" id="KW-1015">Disulfide bond</keyword>
<organism evidence="8 9">
    <name type="scientific">Maudiozyma barnettii</name>
    <dbReference type="NCBI Taxonomy" id="61262"/>
    <lineage>
        <taxon>Eukaryota</taxon>
        <taxon>Fungi</taxon>
        <taxon>Dikarya</taxon>
        <taxon>Ascomycota</taxon>
        <taxon>Saccharomycotina</taxon>
        <taxon>Saccharomycetes</taxon>
        <taxon>Saccharomycetales</taxon>
        <taxon>Saccharomycetaceae</taxon>
        <taxon>Maudiozyma</taxon>
    </lineage>
</organism>
<dbReference type="EC" id="1.8.3.2" evidence="6"/>
<protein>
    <recommendedName>
        <fullName evidence="6">Sulfhydryl oxidase</fullName>
        <ecNumber evidence="6">1.8.3.2</ecNumber>
    </recommendedName>
</protein>
<dbReference type="InterPro" id="IPR036774">
    <property type="entry name" value="ERV/ALR_sulphydryl_oxid_sf"/>
</dbReference>
<keyword evidence="4 6" id="KW-0560">Oxidoreductase</keyword>
<comment type="cofactor">
    <cofactor evidence="1 6">
        <name>FAD</name>
        <dbReference type="ChEBI" id="CHEBI:57692"/>
    </cofactor>
</comment>
<evidence type="ECO:0000256" key="4">
    <source>
        <dbReference type="ARBA" id="ARBA00023002"/>
    </source>
</evidence>
<proteinExistence type="predicted"/>
<keyword evidence="2 6" id="KW-0285">Flavoprotein</keyword>
<dbReference type="FunFam" id="1.20.120.310:FF:000002">
    <property type="entry name" value="Sulfhydryl oxidase"/>
    <property type="match status" value="1"/>
</dbReference>